<evidence type="ECO:0000256" key="1">
    <source>
        <dbReference type="SAM" id="Phobius"/>
    </source>
</evidence>
<dbReference type="AlphaFoldDB" id="A0A1G6JI27"/>
<keyword evidence="3" id="KW-0418">Kinase</keyword>
<dbReference type="PANTHER" id="PTHR24362:SF309">
    <property type="entry name" value="PROTEIN KINASE DOMAIN-CONTAINING PROTEIN"/>
    <property type="match status" value="1"/>
</dbReference>
<dbReference type="SUPFAM" id="SSF56112">
    <property type="entry name" value="Protein kinase-like (PK-like)"/>
    <property type="match status" value="1"/>
</dbReference>
<protein>
    <submittedName>
        <fullName evidence="3">Protein kinase domain-containing protein</fullName>
    </submittedName>
</protein>
<evidence type="ECO:0000313" key="4">
    <source>
        <dbReference type="Proteomes" id="UP000324896"/>
    </source>
</evidence>
<keyword evidence="1" id="KW-1133">Transmembrane helix</keyword>
<dbReference type="GO" id="GO:0004672">
    <property type="term" value="F:protein kinase activity"/>
    <property type="evidence" value="ECO:0007669"/>
    <property type="project" value="InterPro"/>
</dbReference>
<dbReference type="Gene3D" id="1.10.510.10">
    <property type="entry name" value="Transferase(Phosphotransferase) domain 1"/>
    <property type="match status" value="1"/>
</dbReference>
<sequence>MSREKADNENLNKVKLFQDTVPRSRVQLDVVKKVRAAVKNMPADLPAKIIAYQDVIKENGEYFLLYQGSSSLKPLVEYLNQNSISSEKLLQEMLEILKLLRDLDLIKRLFPKGINAANFYIDQQENIYLMPEQIHSSQKNYNNFDFEAPAAEYFKPPEIIAGQTWDQKAYIFNLAAVFYYFLTSKTIFGDDDQAKVLNKIQTENILEPKLLVPEISEQLNSLLMEMLDRDENERLNLDSVLQQLESAASAASFRLLPFLKRENLIENKVLKKKRQKENIKLFFRQSWKPLLFFVILFASIFWGLSSGPAPVITAEDSPAEVVNYFYEALAAKNIGLAKEAAAIDLGQMERLISESHVIEKMQTAYRNPEFGEEVNQVYSLENLRIEEVSHSTNSRSFKAFYEFNFRDREKLYSAALEDQLFVEKIDDIWRITAIKGDFKAMIDGKYPWREK</sequence>
<reference evidence="3 4" key="1">
    <citation type="submission" date="2016-10" db="EMBL/GenBank/DDBJ databases">
        <authorList>
            <person name="Varghese N."/>
            <person name="Submissions S."/>
        </authorList>
    </citation>
    <scope>NUCLEOTIDE SEQUENCE [LARGE SCALE GENOMIC DNA]</scope>
    <source>
        <strain evidence="3 4">WG10</strain>
    </source>
</reference>
<dbReference type="Proteomes" id="UP000324896">
    <property type="component" value="Unassembled WGS sequence"/>
</dbReference>
<organism evidence="3 4">
    <name type="scientific">Halanaerobium congolense</name>
    <dbReference type="NCBI Taxonomy" id="54121"/>
    <lineage>
        <taxon>Bacteria</taxon>
        <taxon>Bacillati</taxon>
        <taxon>Bacillota</taxon>
        <taxon>Clostridia</taxon>
        <taxon>Halanaerobiales</taxon>
        <taxon>Halanaerobiaceae</taxon>
        <taxon>Halanaerobium</taxon>
    </lineage>
</organism>
<feature type="transmembrane region" description="Helical" evidence="1">
    <location>
        <begin position="281"/>
        <end position="304"/>
    </location>
</feature>
<dbReference type="Pfam" id="PF00069">
    <property type="entry name" value="Pkinase"/>
    <property type="match status" value="1"/>
</dbReference>
<accession>A0A1G6JI27</accession>
<dbReference type="GO" id="GO:0005524">
    <property type="term" value="F:ATP binding"/>
    <property type="evidence" value="ECO:0007669"/>
    <property type="project" value="InterPro"/>
</dbReference>
<proteinExistence type="predicted"/>
<dbReference type="EMBL" id="FMYT01000003">
    <property type="protein sequence ID" value="SDC18105.1"/>
    <property type="molecule type" value="Genomic_DNA"/>
</dbReference>
<dbReference type="PROSITE" id="PS50011">
    <property type="entry name" value="PROTEIN_KINASE_DOM"/>
    <property type="match status" value="1"/>
</dbReference>
<evidence type="ECO:0000313" key="3">
    <source>
        <dbReference type="EMBL" id="SDC18105.1"/>
    </source>
</evidence>
<name>A0A1G6JI27_9FIRM</name>
<evidence type="ECO:0000259" key="2">
    <source>
        <dbReference type="PROSITE" id="PS50011"/>
    </source>
</evidence>
<keyword evidence="1" id="KW-0812">Transmembrane</keyword>
<dbReference type="InterPro" id="IPR000719">
    <property type="entry name" value="Prot_kinase_dom"/>
</dbReference>
<keyword evidence="3" id="KW-0808">Transferase</keyword>
<keyword evidence="1" id="KW-0472">Membrane</keyword>
<gene>
    <name evidence="3" type="ORF">SAMN04488597_10327</name>
</gene>
<dbReference type="PANTHER" id="PTHR24362">
    <property type="entry name" value="SERINE/THREONINE-PROTEIN KINASE NEK"/>
    <property type="match status" value="1"/>
</dbReference>
<dbReference type="InterPro" id="IPR011009">
    <property type="entry name" value="Kinase-like_dom_sf"/>
</dbReference>
<dbReference type="RefSeq" id="WP_149796633.1">
    <property type="nucleotide sequence ID" value="NZ_FMYT01000003.1"/>
</dbReference>
<feature type="domain" description="Protein kinase" evidence="2">
    <location>
        <begin position="1"/>
        <end position="259"/>
    </location>
</feature>